<organism evidence="1 2">
    <name type="scientific">Burkholderia stabilis</name>
    <dbReference type="NCBI Taxonomy" id="95485"/>
    <lineage>
        <taxon>Bacteria</taxon>
        <taxon>Pseudomonadati</taxon>
        <taxon>Pseudomonadota</taxon>
        <taxon>Betaproteobacteria</taxon>
        <taxon>Burkholderiales</taxon>
        <taxon>Burkholderiaceae</taxon>
        <taxon>Burkholderia</taxon>
        <taxon>Burkholderia cepacia complex</taxon>
    </lineage>
</organism>
<sequence length="40" mass="4785">MLHTKFAQTRKEKQSDKFEILINKARLGMFTQERMALLKC</sequence>
<accession>A0A1Y1BIH9</accession>
<reference evidence="1 2" key="1">
    <citation type="journal article" date="2017" name="Genome Announc.">
        <title>Complete Genome Sequence of Burkholderia stabilis FERMP-21014.</title>
        <authorList>
            <person name="Konishi K."/>
            <person name="Kumagai T."/>
            <person name="Sakasegawa S."/>
            <person name="Tamura T."/>
        </authorList>
    </citation>
    <scope>NUCLEOTIDE SEQUENCE [LARGE SCALE GENOMIC DNA]</scope>
    <source>
        <strain evidence="1 2">FERMP-21014</strain>
    </source>
</reference>
<proteinExistence type="predicted"/>
<dbReference type="EMBL" id="AP018111">
    <property type="protein sequence ID" value="BAX58926.1"/>
    <property type="molecule type" value="Genomic_DNA"/>
</dbReference>
<evidence type="ECO:0000313" key="1">
    <source>
        <dbReference type="EMBL" id="BAX58926.1"/>
    </source>
</evidence>
<dbReference type="Proteomes" id="UP000218432">
    <property type="component" value="Chromosome 1"/>
</dbReference>
<name>A0A1Y1BIH9_9BURK</name>
<evidence type="ECO:0000313" key="2">
    <source>
        <dbReference type="Proteomes" id="UP000218432"/>
    </source>
</evidence>
<gene>
    <name evidence="1" type="ORF">BSFP_017450</name>
</gene>
<protein>
    <submittedName>
        <fullName evidence="1">Uncharacterized protein</fullName>
    </submittedName>
</protein>
<dbReference type="AlphaFoldDB" id="A0A1Y1BIH9"/>